<dbReference type="EMBL" id="JRKJ01000005">
    <property type="protein sequence ID" value="KGQ19874.1"/>
    <property type="molecule type" value="Genomic_DNA"/>
</dbReference>
<protein>
    <submittedName>
        <fullName evidence="2">Uncharacterized protein</fullName>
    </submittedName>
</protein>
<reference evidence="2 3" key="1">
    <citation type="submission" date="2014-09" db="EMBL/GenBank/DDBJ databases">
        <title>Genome sequences of Lysobacter dokdonensis DS-58.</title>
        <authorList>
            <person name="Kim J.F."/>
            <person name="Kwak M.-J."/>
        </authorList>
    </citation>
    <scope>NUCLEOTIDE SEQUENCE [LARGE SCALE GENOMIC DNA]</scope>
    <source>
        <strain evidence="2 3">DS-58</strain>
    </source>
</reference>
<dbReference type="STRING" id="1300345.LF41_2381"/>
<dbReference type="AlphaFoldDB" id="A0A0A2X3N7"/>
<evidence type="ECO:0000313" key="2">
    <source>
        <dbReference type="EMBL" id="KGQ19874.1"/>
    </source>
</evidence>
<gene>
    <name evidence="2" type="ORF">LF41_2381</name>
</gene>
<evidence type="ECO:0000313" key="3">
    <source>
        <dbReference type="Proteomes" id="UP000030518"/>
    </source>
</evidence>
<evidence type="ECO:0000256" key="1">
    <source>
        <dbReference type="SAM" id="Phobius"/>
    </source>
</evidence>
<keyword evidence="1" id="KW-0812">Transmembrane</keyword>
<sequence length="43" mass="5080">MVRHRHGGRMTFLAYHAIALIALLWVIAGFCMDFIENDKEFRE</sequence>
<keyword evidence="1" id="KW-0472">Membrane</keyword>
<proteinExistence type="predicted"/>
<dbReference type="Proteomes" id="UP000030518">
    <property type="component" value="Unassembled WGS sequence"/>
</dbReference>
<name>A0A0A2X3N7_9GAMM</name>
<comment type="caution">
    <text evidence="2">The sequence shown here is derived from an EMBL/GenBank/DDBJ whole genome shotgun (WGS) entry which is preliminary data.</text>
</comment>
<keyword evidence="1" id="KW-1133">Transmembrane helix</keyword>
<organism evidence="2 3">
    <name type="scientific">Lysobacter dokdonensis DS-58</name>
    <dbReference type="NCBI Taxonomy" id="1300345"/>
    <lineage>
        <taxon>Bacteria</taxon>
        <taxon>Pseudomonadati</taxon>
        <taxon>Pseudomonadota</taxon>
        <taxon>Gammaproteobacteria</taxon>
        <taxon>Lysobacterales</taxon>
        <taxon>Lysobacteraceae</taxon>
        <taxon>Noviluteimonas</taxon>
    </lineage>
</organism>
<keyword evidence="3" id="KW-1185">Reference proteome</keyword>
<dbReference type="PATRIC" id="fig|1300345.3.peg.952"/>
<accession>A0A0A2X3N7</accession>
<feature type="transmembrane region" description="Helical" evidence="1">
    <location>
        <begin position="12"/>
        <end position="35"/>
    </location>
</feature>